<dbReference type="EMBL" id="JGZT01000007">
    <property type="protein sequence ID" value="KFJ02119.1"/>
    <property type="molecule type" value="Genomic_DNA"/>
</dbReference>
<reference evidence="3 4" key="1">
    <citation type="submission" date="2014-03" db="EMBL/GenBank/DDBJ databases">
        <title>Genomics of Bifidobacteria.</title>
        <authorList>
            <person name="Ventura M."/>
            <person name="Milani C."/>
            <person name="Lugli G.A."/>
        </authorList>
    </citation>
    <scope>NUCLEOTIDE SEQUENCE [LARGE SCALE GENOMIC DNA]</scope>
    <source>
        <strain evidence="3 4">LMG 21395</strain>
    </source>
</reference>
<feature type="transmembrane region" description="Helical" evidence="2">
    <location>
        <begin position="7"/>
        <end position="28"/>
    </location>
</feature>
<comment type="caution">
    <text evidence="3">The sequence shown here is derived from an EMBL/GenBank/DDBJ whole genome shotgun (WGS) entry which is preliminary data.</text>
</comment>
<sequence>MPVQRNNLSWLYTTVGFCSLKFSLYLLLCPDSRRPQLDIVVCGGIVHLFAQVFDGTSRRGNLADSCAHRTGSHVRLCAHRKTRRSHRSGSPSPNQPFPHKSVPEHTFHHAIDVLGTQRQQRGAGRHALPTAELSVTRFLADRSGISAISRMRRHTSCTETKRTDAQTHRNLQVMHAMTFADRQI</sequence>
<protein>
    <submittedName>
        <fullName evidence="3">Uncharacterized protein</fullName>
    </submittedName>
</protein>
<proteinExistence type="predicted"/>
<evidence type="ECO:0000256" key="2">
    <source>
        <dbReference type="SAM" id="Phobius"/>
    </source>
</evidence>
<organism evidence="3 4">
    <name type="scientific">Bifidobacterium thermacidophilum subsp. thermacidophilum</name>
    <dbReference type="NCBI Taxonomy" id="79262"/>
    <lineage>
        <taxon>Bacteria</taxon>
        <taxon>Bacillati</taxon>
        <taxon>Actinomycetota</taxon>
        <taxon>Actinomycetes</taxon>
        <taxon>Bifidobacteriales</taxon>
        <taxon>Bifidobacteriaceae</taxon>
        <taxon>Bifidobacterium</taxon>
    </lineage>
</organism>
<name>A0A087E2W8_9BIFI</name>
<evidence type="ECO:0000256" key="1">
    <source>
        <dbReference type="SAM" id="MobiDB-lite"/>
    </source>
</evidence>
<keyword evidence="2" id="KW-0472">Membrane</keyword>
<dbReference type="Proteomes" id="UP000029003">
    <property type="component" value="Unassembled WGS sequence"/>
</dbReference>
<keyword evidence="2" id="KW-0812">Transmembrane</keyword>
<feature type="region of interest" description="Disordered" evidence="1">
    <location>
        <begin position="79"/>
        <end position="102"/>
    </location>
</feature>
<dbReference type="AlphaFoldDB" id="A0A087E2W8"/>
<keyword evidence="2" id="KW-1133">Transmembrane helix</keyword>
<evidence type="ECO:0000313" key="3">
    <source>
        <dbReference type="EMBL" id="KFJ02119.1"/>
    </source>
</evidence>
<gene>
    <name evidence="3" type="ORF">THER5_0293</name>
</gene>
<evidence type="ECO:0000313" key="4">
    <source>
        <dbReference type="Proteomes" id="UP000029003"/>
    </source>
</evidence>
<accession>A0A087E2W8</accession>